<evidence type="ECO:0000256" key="2">
    <source>
        <dbReference type="ARBA" id="ARBA00022801"/>
    </source>
</evidence>
<evidence type="ECO:0000256" key="1">
    <source>
        <dbReference type="ARBA" id="ARBA00008645"/>
    </source>
</evidence>
<keyword evidence="2 4" id="KW-0378">Hydrolase</keyword>
<sequence length="292" mass="32078">MLRSAFTRNALETIGLRRNISTTVDLNYTSQFPASDNKTDGAIVILHGLFGSARNWGAHSRAFARNLNRPVYALDLRNHGASPHAEPMTYSTMADDVAEFIRKHGLKDVSLIGHSMGGKAAMSVALSPAHSNLLEKLIVVDIAPSRGSLSSDFKAYVDAMQSIESAGVSTRKEALEILEEVEKNPDITTFLLTNLVPSPSSSKFRIPINILARSIDELGSFPYAPEDGDAPWDGQTLFIKGTKSKYINRRNLPTAEKLFPGMKLEEVDSGHWVHSERPIEFGKLVEEFVGLI</sequence>
<organism evidence="4 5">
    <name type="scientific">Roridomyces roridus</name>
    <dbReference type="NCBI Taxonomy" id="1738132"/>
    <lineage>
        <taxon>Eukaryota</taxon>
        <taxon>Fungi</taxon>
        <taxon>Dikarya</taxon>
        <taxon>Basidiomycota</taxon>
        <taxon>Agaricomycotina</taxon>
        <taxon>Agaricomycetes</taxon>
        <taxon>Agaricomycetidae</taxon>
        <taxon>Agaricales</taxon>
        <taxon>Marasmiineae</taxon>
        <taxon>Mycenaceae</taxon>
        <taxon>Roridomyces</taxon>
    </lineage>
</organism>
<accession>A0AAD7AXR1</accession>
<keyword evidence="5" id="KW-1185">Reference proteome</keyword>
<dbReference type="PANTHER" id="PTHR46118:SF4">
    <property type="entry name" value="PROTEIN ABHD11"/>
    <property type="match status" value="1"/>
</dbReference>
<dbReference type="Proteomes" id="UP001221142">
    <property type="component" value="Unassembled WGS sequence"/>
</dbReference>
<gene>
    <name evidence="4" type="ORF">FB45DRAFT_1071218</name>
</gene>
<dbReference type="Gene3D" id="3.40.50.1820">
    <property type="entry name" value="alpha/beta hydrolase"/>
    <property type="match status" value="1"/>
</dbReference>
<dbReference type="PANTHER" id="PTHR46118">
    <property type="entry name" value="PROTEIN ABHD11"/>
    <property type="match status" value="1"/>
</dbReference>
<proteinExistence type="inferred from homology"/>
<feature type="domain" description="AB hydrolase-1" evidence="3">
    <location>
        <begin position="42"/>
        <end position="278"/>
    </location>
</feature>
<reference evidence="4" key="1">
    <citation type="submission" date="2023-03" db="EMBL/GenBank/DDBJ databases">
        <title>Massive genome expansion in bonnet fungi (Mycena s.s.) driven by repeated elements and novel gene families across ecological guilds.</title>
        <authorList>
            <consortium name="Lawrence Berkeley National Laboratory"/>
            <person name="Harder C.B."/>
            <person name="Miyauchi S."/>
            <person name="Viragh M."/>
            <person name="Kuo A."/>
            <person name="Thoen E."/>
            <person name="Andreopoulos B."/>
            <person name="Lu D."/>
            <person name="Skrede I."/>
            <person name="Drula E."/>
            <person name="Henrissat B."/>
            <person name="Morin E."/>
            <person name="Kohler A."/>
            <person name="Barry K."/>
            <person name="LaButti K."/>
            <person name="Morin E."/>
            <person name="Salamov A."/>
            <person name="Lipzen A."/>
            <person name="Mereny Z."/>
            <person name="Hegedus B."/>
            <person name="Baldrian P."/>
            <person name="Stursova M."/>
            <person name="Weitz H."/>
            <person name="Taylor A."/>
            <person name="Grigoriev I.V."/>
            <person name="Nagy L.G."/>
            <person name="Martin F."/>
            <person name="Kauserud H."/>
        </authorList>
    </citation>
    <scope>NUCLEOTIDE SEQUENCE</scope>
    <source>
        <strain evidence="4">9284</strain>
    </source>
</reference>
<dbReference type="GO" id="GO:0052689">
    <property type="term" value="F:carboxylic ester hydrolase activity"/>
    <property type="evidence" value="ECO:0007669"/>
    <property type="project" value="TreeGrafter"/>
</dbReference>
<dbReference type="SUPFAM" id="SSF53474">
    <property type="entry name" value="alpha/beta-Hydrolases"/>
    <property type="match status" value="1"/>
</dbReference>
<dbReference type="InterPro" id="IPR029058">
    <property type="entry name" value="AB_hydrolase_fold"/>
</dbReference>
<name>A0AAD7AXR1_9AGAR</name>
<evidence type="ECO:0000313" key="5">
    <source>
        <dbReference type="Proteomes" id="UP001221142"/>
    </source>
</evidence>
<comment type="caution">
    <text evidence="4">The sequence shown here is derived from an EMBL/GenBank/DDBJ whole genome shotgun (WGS) entry which is preliminary data.</text>
</comment>
<dbReference type="GO" id="GO:0005739">
    <property type="term" value="C:mitochondrion"/>
    <property type="evidence" value="ECO:0007669"/>
    <property type="project" value="TreeGrafter"/>
</dbReference>
<dbReference type="InterPro" id="IPR000073">
    <property type="entry name" value="AB_hydrolase_1"/>
</dbReference>
<evidence type="ECO:0000313" key="4">
    <source>
        <dbReference type="EMBL" id="KAJ7603660.1"/>
    </source>
</evidence>
<dbReference type="FunFam" id="3.40.50.1820:FF:000039">
    <property type="entry name" value="Esterase ybfF"/>
    <property type="match status" value="1"/>
</dbReference>
<dbReference type="Pfam" id="PF00561">
    <property type="entry name" value="Abhydrolase_1"/>
    <property type="match status" value="1"/>
</dbReference>
<dbReference type="AlphaFoldDB" id="A0AAD7AXR1"/>
<comment type="similarity">
    <text evidence="1">Belongs to the AB hydrolase superfamily.</text>
</comment>
<evidence type="ECO:0000259" key="3">
    <source>
        <dbReference type="Pfam" id="PF00561"/>
    </source>
</evidence>
<dbReference type="EMBL" id="JARKIF010000132">
    <property type="protein sequence ID" value="KAJ7603660.1"/>
    <property type="molecule type" value="Genomic_DNA"/>
</dbReference>
<protein>
    <submittedName>
        <fullName evidence="4">Alpha/Beta hydrolase protein</fullName>
    </submittedName>
</protein>